<dbReference type="AlphaFoldDB" id="A0A0F9FKW2"/>
<comment type="caution">
    <text evidence="2">The sequence shown here is derived from an EMBL/GenBank/DDBJ whole genome shotgun (WGS) entry which is preliminary data.</text>
</comment>
<gene>
    <name evidence="2" type="ORF">LCGC14_1939940</name>
</gene>
<proteinExistence type="predicted"/>
<accession>A0A0F9FKW2</accession>
<protein>
    <submittedName>
        <fullName evidence="2">Uncharacterized protein</fullName>
    </submittedName>
</protein>
<feature type="compositionally biased region" description="Basic and acidic residues" evidence="1">
    <location>
        <begin position="76"/>
        <end position="104"/>
    </location>
</feature>
<dbReference type="EMBL" id="LAZR01020977">
    <property type="protein sequence ID" value="KKL86918.1"/>
    <property type="molecule type" value="Genomic_DNA"/>
</dbReference>
<sequence>MNKLPMLTIAAVRLAAGAPVMAEVTLKAGPTAKADGEGVLIQFTLSEAADVEVAILNAKGKLALVKQRIKVAAEAPKPEPKPEPKVEPKPEPKVEPKPEPKVEP</sequence>
<evidence type="ECO:0000256" key="1">
    <source>
        <dbReference type="SAM" id="MobiDB-lite"/>
    </source>
</evidence>
<name>A0A0F9FKW2_9ZZZZ</name>
<feature type="non-terminal residue" evidence="2">
    <location>
        <position position="104"/>
    </location>
</feature>
<organism evidence="2">
    <name type="scientific">marine sediment metagenome</name>
    <dbReference type="NCBI Taxonomy" id="412755"/>
    <lineage>
        <taxon>unclassified sequences</taxon>
        <taxon>metagenomes</taxon>
        <taxon>ecological metagenomes</taxon>
    </lineage>
</organism>
<evidence type="ECO:0000313" key="2">
    <source>
        <dbReference type="EMBL" id="KKL86918.1"/>
    </source>
</evidence>
<reference evidence="2" key="1">
    <citation type="journal article" date="2015" name="Nature">
        <title>Complex archaea that bridge the gap between prokaryotes and eukaryotes.</title>
        <authorList>
            <person name="Spang A."/>
            <person name="Saw J.H."/>
            <person name="Jorgensen S.L."/>
            <person name="Zaremba-Niedzwiedzka K."/>
            <person name="Martijn J."/>
            <person name="Lind A.E."/>
            <person name="van Eijk R."/>
            <person name="Schleper C."/>
            <person name="Guy L."/>
            <person name="Ettema T.J."/>
        </authorList>
    </citation>
    <scope>NUCLEOTIDE SEQUENCE</scope>
</reference>
<feature type="region of interest" description="Disordered" evidence="1">
    <location>
        <begin position="73"/>
        <end position="104"/>
    </location>
</feature>